<name>A0A926UV40_9CYAN</name>
<feature type="domain" description="CHAT" evidence="1">
    <location>
        <begin position="18"/>
        <end position="162"/>
    </location>
</feature>
<reference evidence="2" key="2">
    <citation type="submission" date="2020-08" db="EMBL/GenBank/DDBJ databases">
        <authorList>
            <person name="Chen M."/>
            <person name="Teng W."/>
            <person name="Zhao L."/>
            <person name="Hu C."/>
            <person name="Zhou Y."/>
            <person name="Han B."/>
            <person name="Song L."/>
            <person name="Shu W."/>
        </authorList>
    </citation>
    <scope>NUCLEOTIDE SEQUENCE</scope>
    <source>
        <strain evidence="2">FACHB-1277</strain>
    </source>
</reference>
<dbReference type="InterPro" id="IPR027417">
    <property type="entry name" value="P-loop_NTPase"/>
</dbReference>
<evidence type="ECO:0000313" key="3">
    <source>
        <dbReference type="Proteomes" id="UP000631421"/>
    </source>
</evidence>
<dbReference type="AlphaFoldDB" id="A0A926UV40"/>
<proteinExistence type="predicted"/>
<evidence type="ECO:0000313" key="2">
    <source>
        <dbReference type="EMBL" id="MBD2151396.1"/>
    </source>
</evidence>
<dbReference type="EMBL" id="JACJPY010000052">
    <property type="protein sequence ID" value="MBD2151396.1"/>
    <property type="molecule type" value="Genomic_DNA"/>
</dbReference>
<dbReference type="Pfam" id="PF12770">
    <property type="entry name" value="CHAT"/>
    <property type="match status" value="1"/>
</dbReference>
<evidence type="ECO:0000259" key="1">
    <source>
        <dbReference type="Pfam" id="PF12770"/>
    </source>
</evidence>
<comment type="caution">
    <text evidence="2">The sequence shown here is derived from an EMBL/GenBank/DDBJ whole genome shotgun (WGS) entry which is preliminary data.</text>
</comment>
<organism evidence="2 3">
    <name type="scientific">Pseudanabaena cinerea FACHB-1277</name>
    <dbReference type="NCBI Taxonomy" id="2949581"/>
    <lineage>
        <taxon>Bacteria</taxon>
        <taxon>Bacillati</taxon>
        <taxon>Cyanobacteriota</taxon>
        <taxon>Cyanophyceae</taxon>
        <taxon>Pseudanabaenales</taxon>
        <taxon>Pseudanabaenaceae</taxon>
        <taxon>Pseudanabaena</taxon>
        <taxon>Pseudanabaena cinerea</taxon>
    </lineage>
</organism>
<protein>
    <submittedName>
        <fullName evidence="2">AAA-like domain-containing protein</fullName>
    </submittedName>
</protein>
<reference evidence="2" key="1">
    <citation type="journal article" date="2015" name="ISME J.">
        <title>Draft Genome Sequence of Streptomyces incarnatus NRRL8089, which Produces the Nucleoside Antibiotic Sinefungin.</title>
        <authorList>
            <person name="Oshima K."/>
            <person name="Hattori M."/>
            <person name="Shimizu H."/>
            <person name="Fukuda K."/>
            <person name="Nemoto M."/>
            <person name="Inagaki K."/>
            <person name="Tamura T."/>
        </authorList>
    </citation>
    <scope>NUCLEOTIDE SEQUENCE</scope>
    <source>
        <strain evidence="2">FACHB-1277</strain>
    </source>
</reference>
<keyword evidence="3" id="KW-1185">Reference proteome</keyword>
<dbReference type="RefSeq" id="WP_190351816.1">
    <property type="nucleotide sequence ID" value="NZ_JACJPY010000052.1"/>
</dbReference>
<dbReference type="Proteomes" id="UP000631421">
    <property type="component" value="Unassembled WGS sequence"/>
</dbReference>
<dbReference type="InterPro" id="IPR024983">
    <property type="entry name" value="CHAT_dom"/>
</dbReference>
<gene>
    <name evidence="2" type="ORF">H6F44_14885</name>
</gene>
<dbReference type="Pfam" id="PF14516">
    <property type="entry name" value="AAA_35"/>
    <property type="match status" value="1"/>
</dbReference>
<sequence>MDCNKVLLLSANPANTDRLRVEAEFREIEECWQKSSQRDRYAIVTKGAVRIDDLQPILLQEVPRVVHFSGHGAAANGLVLEHDDGTWQLAPTEALADLFRILQNGIDCVVLNACFSSLQAEAIARYVPYVLGMNQAIGDVAAIEFAKGFYGALFEGRSVKDAFELGKNLIALKNIPEAQTPVLITRTAARNAVSNAANNAANNNDVNLVQMDGRWYVVQTQIENRCREELLKPGALIRIKSPSKMGKGMLKARLLEFAQSQGYRTVTVDLREANQETFGHINQFLQWLCAYVADSLEIEANPEENWKKILGASTNCTKYMEKFLLDADESPLVLAITNFDYVFNYPHVENDFLGLLRGWFEKVNVKKVWGKLRQIIVFSEEALVTHDINQSPFNVGLSIELDELTPEQVLVLANAYALQWSMSEVERLVSMIGGHPFLVHGALEHLRYHNHDLPTLLETAASDEGIYKSYLHELWRQLEADPELVAAMRKVAIADGAVRLERRELVKLDSMGLLKYKGADSLPRCELYKIYFGDRLQ</sequence>
<dbReference type="SUPFAM" id="SSF52540">
    <property type="entry name" value="P-loop containing nucleoside triphosphate hydrolases"/>
    <property type="match status" value="1"/>
</dbReference>
<accession>A0A926UV40</accession>